<organism evidence="2 3">
    <name type="scientific">Colletotrichum fructicola (strain Nara gc5)</name>
    <name type="common">Anthracnose fungus</name>
    <name type="synonym">Colletotrichum gloeosporioides (strain Nara gc5)</name>
    <dbReference type="NCBI Taxonomy" id="1213859"/>
    <lineage>
        <taxon>Eukaryota</taxon>
        <taxon>Fungi</taxon>
        <taxon>Dikarya</taxon>
        <taxon>Ascomycota</taxon>
        <taxon>Pezizomycotina</taxon>
        <taxon>Sordariomycetes</taxon>
        <taxon>Hypocreomycetidae</taxon>
        <taxon>Glomerellales</taxon>
        <taxon>Glomerellaceae</taxon>
        <taxon>Colletotrichum</taxon>
        <taxon>Colletotrichum gloeosporioides species complex</taxon>
    </lineage>
</organism>
<proteinExistence type="predicted"/>
<dbReference type="RefSeq" id="XP_031891805.1">
    <property type="nucleotide sequence ID" value="XM_032027611.1"/>
</dbReference>
<dbReference type="OrthoDB" id="10300372at2759"/>
<protein>
    <submittedName>
        <fullName evidence="2">Uncharacterized protein</fullName>
    </submittedName>
</protein>
<dbReference type="AlphaFoldDB" id="A0A7J6J362"/>
<dbReference type="Proteomes" id="UP000011096">
    <property type="component" value="Unassembled WGS sequence"/>
</dbReference>
<evidence type="ECO:0000256" key="1">
    <source>
        <dbReference type="SAM" id="SignalP"/>
    </source>
</evidence>
<feature type="chain" id="PRO_5029676946" evidence="1">
    <location>
        <begin position="21"/>
        <end position="75"/>
    </location>
</feature>
<evidence type="ECO:0000313" key="2">
    <source>
        <dbReference type="EMBL" id="KAF4484212.1"/>
    </source>
</evidence>
<comment type="caution">
    <text evidence="2">The sequence shown here is derived from an EMBL/GenBank/DDBJ whole genome shotgun (WGS) entry which is preliminary data.</text>
</comment>
<keyword evidence="3" id="KW-1185">Reference proteome</keyword>
<evidence type="ECO:0000313" key="3">
    <source>
        <dbReference type="Proteomes" id="UP000011096"/>
    </source>
</evidence>
<keyword evidence="1" id="KW-0732">Signal</keyword>
<dbReference type="GeneID" id="43611736"/>
<reference evidence="2 3" key="2">
    <citation type="submission" date="2020-04" db="EMBL/GenBank/DDBJ databases">
        <title>Genome sequencing and assembly of multiple isolates from the Colletotrichum gloeosporioides species complex.</title>
        <authorList>
            <person name="Gan P."/>
            <person name="Shirasu K."/>
        </authorList>
    </citation>
    <scope>NUCLEOTIDE SEQUENCE [LARGE SCALE GENOMIC DNA]</scope>
    <source>
        <strain evidence="2 3">Nara gc5</strain>
    </source>
</reference>
<name>A0A7J6J362_COLFN</name>
<reference evidence="2 3" key="1">
    <citation type="submission" date="2012-08" db="EMBL/GenBank/DDBJ databases">
        <authorList>
            <person name="Gan P.H.P."/>
            <person name="Ikeda K."/>
            <person name="Irieda H."/>
            <person name="Narusaka M."/>
            <person name="O'Connell R.J."/>
            <person name="Narusaka Y."/>
            <person name="Takano Y."/>
            <person name="Kubo Y."/>
            <person name="Shirasu K."/>
        </authorList>
    </citation>
    <scope>NUCLEOTIDE SEQUENCE [LARGE SCALE GENOMIC DNA]</scope>
    <source>
        <strain evidence="2 3">Nara gc5</strain>
    </source>
</reference>
<sequence length="75" mass="7908">MHFANVAAFVVLLVAPLVSADNCQDRIYPCSPLSACNNLLSGKQICATTERVDGGCLQTITGVNQGAVRCHCCPK</sequence>
<feature type="signal peptide" evidence="1">
    <location>
        <begin position="1"/>
        <end position="20"/>
    </location>
</feature>
<gene>
    <name evidence="2" type="ORF">CGGC5_v008457</name>
</gene>
<dbReference type="EMBL" id="ANPB02000004">
    <property type="protein sequence ID" value="KAF4484212.1"/>
    <property type="molecule type" value="Genomic_DNA"/>
</dbReference>
<accession>A0A7J6J362</accession>
<dbReference type="InParanoid" id="A0A7J6J362"/>